<reference evidence="5" key="1">
    <citation type="journal article" date="2022" name="Biotechnol. Bioprocess Eng.">
        <title>Pan-genome Analysis Reveals Comparative Genomic Features of Central Metabolic Pathways in Methylorubrum extorquens.</title>
        <authorList>
            <person name="Lee G.M."/>
            <person name="Scott-Nevros Z.K."/>
            <person name="Lee S.-M."/>
            <person name="Kim D."/>
        </authorList>
    </citation>
    <scope>NUCLEOTIDE SEQUENCE</scope>
    <source>
        <strain evidence="5">ATCC 55366</strain>
    </source>
</reference>
<dbReference type="InterPro" id="IPR051400">
    <property type="entry name" value="HAD-like_hydrolase"/>
</dbReference>
<dbReference type="SFLD" id="SFLDG01129">
    <property type="entry name" value="C1.5:_HAD__Beta-PGM__Phosphata"/>
    <property type="match status" value="1"/>
</dbReference>
<dbReference type="EMBL" id="CP073633">
    <property type="protein sequence ID" value="WHQ68862.1"/>
    <property type="molecule type" value="Genomic_DNA"/>
</dbReference>
<dbReference type="InterPro" id="IPR036412">
    <property type="entry name" value="HAD-like_sf"/>
</dbReference>
<sequence length="221" mass="24541">MINAVLFDLDETLLNRTNSLKAFLRDQFERYAEHLGDVQRDEWCARFLVLDRRGQVHKSVVYPAILSEFGGRTAFAEALLADYRARCSRFAQPFDGMAEALTALRARGLSLGIVTNGETAFQSRHIEALELDRLVDAVLISEREGLRKPDAALFLRAANVCQTETSRCLFVGDNPVADVLGAHAVGMKTAWFRGSAHWPEDAASNPGPSIDHLSEVLRLVK</sequence>
<dbReference type="InterPro" id="IPR041492">
    <property type="entry name" value="HAD_2"/>
</dbReference>
<accession>A0AAX3WBK3</accession>
<keyword evidence="2" id="KW-0479">Metal-binding</keyword>
<dbReference type="NCBIfam" id="TIGR01549">
    <property type="entry name" value="HAD-SF-IA-v1"/>
    <property type="match status" value="1"/>
</dbReference>
<dbReference type="Gene3D" id="1.10.150.520">
    <property type="match status" value="1"/>
</dbReference>
<evidence type="ECO:0000313" key="5">
    <source>
        <dbReference type="EMBL" id="WHQ68862.1"/>
    </source>
</evidence>
<dbReference type="PANTHER" id="PTHR46470">
    <property type="entry name" value="N-ACYLNEURAMINATE-9-PHOSPHATASE"/>
    <property type="match status" value="1"/>
</dbReference>
<dbReference type="NCBIfam" id="TIGR01509">
    <property type="entry name" value="HAD-SF-IA-v3"/>
    <property type="match status" value="1"/>
</dbReference>
<keyword evidence="4" id="KW-0460">Magnesium</keyword>
<evidence type="ECO:0000256" key="4">
    <source>
        <dbReference type="ARBA" id="ARBA00022842"/>
    </source>
</evidence>
<dbReference type="InterPro" id="IPR023214">
    <property type="entry name" value="HAD_sf"/>
</dbReference>
<dbReference type="Proteomes" id="UP001223720">
    <property type="component" value="Chromosome"/>
</dbReference>
<protein>
    <submittedName>
        <fullName evidence="5">HAD family hydrolase</fullName>
    </submittedName>
</protein>
<dbReference type="PRINTS" id="PR00413">
    <property type="entry name" value="HADHALOGNASE"/>
</dbReference>
<organism evidence="5 6">
    <name type="scientific">Methylorubrum extorquens</name>
    <name type="common">Methylobacterium dichloromethanicum</name>
    <name type="synonym">Methylobacterium extorquens</name>
    <dbReference type="NCBI Taxonomy" id="408"/>
    <lineage>
        <taxon>Bacteria</taxon>
        <taxon>Pseudomonadati</taxon>
        <taxon>Pseudomonadota</taxon>
        <taxon>Alphaproteobacteria</taxon>
        <taxon>Hyphomicrobiales</taxon>
        <taxon>Methylobacteriaceae</taxon>
        <taxon>Methylorubrum</taxon>
    </lineage>
</organism>
<gene>
    <name evidence="5" type="ORF">KEC54_21325</name>
</gene>
<evidence type="ECO:0000256" key="1">
    <source>
        <dbReference type="ARBA" id="ARBA00001946"/>
    </source>
</evidence>
<dbReference type="GO" id="GO:0044281">
    <property type="term" value="P:small molecule metabolic process"/>
    <property type="evidence" value="ECO:0007669"/>
    <property type="project" value="UniProtKB-ARBA"/>
</dbReference>
<keyword evidence="3 5" id="KW-0378">Hydrolase</keyword>
<dbReference type="InterPro" id="IPR006439">
    <property type="entry name" value="HAD-SF_hydro_IA"/>
</dbReference>
<dbReference type="NCBIfam" id="TIGR01662">
    <property type="entry name" value="HAD-SF-IIIA"/>
    <property type="match status" value="1"/>
</dbReference>
<dbReference type="SUPFAM" id="SSF56784">
    <property type="entry name" value="HAD-like"/>
    <property type="match status" value="1"/>
</dbReference>
<dbReference type="GO" id="GO:0016791">
    <property type="term" value="F:phosphatase activity"/>
    <property type="evidence" value="ECO:0007669"/>
    <property type="project" value="TreeGrafter"/>
</dbReference>
<dbReference type="PANTHER" id="PTHR46470:SF2">
    <property type="entry name" value="GLYCERALDEHYDE 3-PHOSPHATE PHOSPHATASE"/>
    <property type="match status" value="1"/>
</dbReference>
<dbReference type="GO" id="GO:0046872">
    <property type="term" value="F:metal ion binding"/>
    <property type="evidence" value="ECO:0007669"/>
    <property type="project" value="UniProtKB-KW"/>
</dbReference>
<dbReference type="InterPro" id="IPR006549">
    <property type="entry name" value="HAD-SF_hydro_IIIA"/>
</dbReference>
<name>A0AAX3WBK3_METEX</name>
<dbReference type="Pfam" id="PF13419">
    <property type="entry name" value="HAD_2"/>
    <property type="match status" value="1"/>
</dbReference>
<evidence type="ECO:0000313" key="6">
    <source>
        <dbReference type="Proteomes" id="UP001223720"/>
    </source>
</evidence>
<comment type="cofactor">
    <cofactor evidence="1">
        <name>Mg(2+)</name>
        <dbReference type="ChEBI" id="CHEBI:18420"/>
    </cofactor>
</comment>
<evidence type="ECO:0000256" key="3">
    <source>
        <dbReference type="ARBA" id="ARBA00022801"/>
    </source>
</evidence>
<dbReference type="Gene3D" id="3.40.50.1000">
    <property type="entry name" value="HAD superfamily/HAD-like"/>
    <property type="match status" value="1"/>
</dbReference>
<dbReference type="AlphaFoldDB" id="A0AAX3WBK3"/>
<dbReference type="RefSeq" id="WP_283535326.1">
    <property type="nucleotide sequence ID" value="NZ_CP073633.1"/>
</dbReference>
<dbReference type="SFLD" id="SFLDS00003">
    <property type="entry name" value="Haloacid_Dehalogenase"/>
    <property type="match status" value="1"/>
</dbReference>
<evidence type="ECO:0000256" key="2">
    <source>
        <dbReference type="ARBA" id="ARBA00022723"/>
    </source>
</evidence>
<proteinExistence type="predicted"/>